<sequence>MGFHLIANLFNAITITYTSDFARRPLLGTTTRPFFLTPIGFAKGVLPSHLHSLLIWPSGFSMGPCTDQLPVRRTTPNPRAQHQGLHLIAKPVWTLQKDESCHSWNYWFNKRPTEFVKETSAFTFSSTPMHMSPPVLLGTYTHSFCHPEYCTSISKIYNKKYQLLRSSCICQWDRRDVEKGERNTIISNDANPATHAFVVSPDNVTTIYFTGCDLIDSPIRPDSKPYKFSDPTGQELSHRLSFHVDYPVLVLESLRNLRLLRAGAGGITMNAKGQHGAKGHAALITFTEASCIKS</sequence>
<gene>
    <name evidence="1" type="ORF">LACBIDRAFT_333027</name>
</gene>
<dbReference type="InParanoid" id="B0DUL7"/>
<protein>
    <submittedName>
        <fullName evidence="1">Predicted protein</fullName>
    </submittedName>
</protein>
<accession>B0DUL7</accession>
<evidence type="ECO:0000313" key="2">
    <source>
        <dbReference type="Proteomes" id="UP000001194"/>
    </source>
</evidence>
<dbReference type="Proteomes" id="UP000001194">
    <property type="component" value="Unassembled WGS sequence"/>
</dbReference>
<proteinExistence type="predicted"/>
<dbReference type="AlphaFoldDB" id="B0DUL7"/>
<keyword evidence="2" id="KW-1185">Reference proteome</keyword>
<dbReference type="OrthoDB" id="2938765at2759"/>
<dbReference type="RefSeq" id="XP_001887637.1">
    <property type="nucleotide sequence ID" value="XM_001887602.1"/>
</dbReference>
<evidence type="ECO:0000313" key="1">
    <source>
        <dbReference type="EMBL" id="EDR01824.1"/>
    </source>
</evidence>
<dbReference type="GeneID" id="6083171"/>
<reference evidence="1 2" key="1">
    <citation type="journal article" date="2008" name="Nature">
        <title>The genome of Laccaria bicolor provides insights into mycorrhizal symbiosis.</title>
        <authorList>
            <person name="Martin F."/>
            <person name="Aerts A."/>
            <person name="Ahren D."/>
            <person name="Brun A."/>
            <person name="Danchin E.G.J."/>
            <person name="Duchaussoy F."/>
            <person name="Gibon J."/>
            <person name="Kohler A."/>
            <person name="Lindquist E."/>
            <person name="Pereda V."/>
            <person name="Salamov A."/>
            <person name="Shapiro H.J."/>
            <person name="Wuyts J."/>
            <person name="Blaudez D."/>
            <person name="Buee M."/>
            <person name="Brokstein P."/>
            <person name="Canbaeck B."/>
            <person name="Cohen D."/>
            <person name="Courty P.E."/>
            <person name="Coutinho P.M."/>
            <person name="Delaruelle C."/>
            <person name="Detter J.C."/>
            <person name="Deveau A."/>
            <person name="DiFazio S."/>
            <person name="Duplessis S."/>
            <person name="Fraissinet-Tachet L."/>
            <person name="Lucic E."/>
            <person name="Frey-Klett P."/>
            <person name="Fourrey C."/>
            <person name="Feussner I."/>
            <person name="Gay G."/>
            <person name="Grimwood J."/>
            <person name="Hoegger P.J."/>
            <person name="Jain P."/>
            <person name="Kilaru S."/>
            <person name="Labbe J."/>
            <person name="Lin Y.C."/>
            <person name="Legue V."/>
            <person name="Le Tacon F."/>
            <person name="Marmeisse R."/>
            <person name="Melayah D."/>
            <person name="Montanini B."/>
            <person name="Muratet M."/>
            <person name="Nehls U."/>
            <person name="Niculita-Hirzel H."/>
            <person name="Oudot-Le Secq M.P."/>
            <person name="Peter M."/>
            <person name="Quesneville H."/>
            <person name="Rajashekar B."/>
            <person name="Reich M."/>
            <person name="Rouhier N."/>
            <person name="Schmutz J."/>
            <person name="Yin T."/>
            <person name="Chalot M."/>
            <person name="Henrissat B."/>
            <person name="Kuees U."/>
            <person name="Lucas S."/>
            <person name="Van de Peer Y."/>
            <person name="Podila G.K."/>
            <person name="Polle A."/>
            <person name="Pukkila P.J."/>
            <person name="Richardson P.M."/>
            <person name="Rouze P."/>
            <person name="Sanders I.R."/>
            <person name="Stajich J.E."/>
            <person name="Tunlid A."/>
            <person name="Tuskan G."/>
            <person name="Grigoriev I.V."/>
        </authorList>
    </citation>
    <scope>NUCLEOTIDE SEQUENCE [LARGE SCALE GENOMIC DNA]</scope>
    <source>
        <strain evidence="2">S238N-H82 / ATCC MYA-4686</strain>
    </source>
</reference>
<organism evidence="2">
    <name type="scientific">Laccaria bicolor (strain S238N-H82 / ATCC MYA-4686)</name>
    <name type="common">Bicoloured deceiver</name>
    <name type="synonym">Laccaria laccata var. bicolor</name>
    <dbReference type="NCBI Taxonomy" id="486041"/>
    <lineage>
        <taxon>Eukaryota</taxon>
        <taxon>Fungi</taxon>
        <taxon>Dikarya</taxon>
        <taxon>Basidiomycota</taxon>
        <taxon>Agaricomycotina</taxon>
        <taxon>Agaricomycetes</taxon>
        <taxon>Agaricomycetidae</taxon>
        <taxon>Agaricales</taxon>
        <taxon>Agaricineae</taxon>
        <taxon>Hydnangiaceae</taxon>
        <taxon>Laccaria</taxon>
    </lineage>
</organism>
<dbReference type="KEGG" id="lbc:LACBIDRAFT_333027"/>
<name>B0DUL7_LACBS</name>
<dbReference type="HOGENOM" id="CLU_946876_0_0_1"/>
<dbReference type="EMBL" id="DS547136">
    <property type="protein sequence ID" value="EDR01824.1"/>
    <property type="molecule type" value="Genomic_DNA"/>
</dbReference>
<dbReference type="STRING" id="486041.B0DUL7"/>